<dbReference type="AlphaFoldDB" id="A0A2I0J099"/>
<protein>
    <submittedName>
        <fullName evidence="2">Uncharacterized protein</fullName>
    </submittedName>
</protein>
<keyword evidence="3" id="KW-1185">Reference proteome</keyword>
<dbReference type="Proteomes" id="UP000233551">
    <property type="component" value="Unassembled WGS sequence"/>
</dbReference>
<evidence type="ECO:0000313" key="3">
    <source>
        <dbReference type="Proteomes" id="UP000233551"/>
    </source>
</evidence>
<accession>A0A2I0J099</accession>
<feature type="compositionally biased region" description="Basic and acidic residues" evidence="1">
    <location>
        <begin position="64"/>
        <end position="76"/>
    </location>
</feature>
<comment type="caution">
    <text evidence="2">The sequence shown here is derived from an EMBL/GenBank/DDBJ whole genome shotgun (WGS) entry which is preliminary data.</text>
</comment>
<evidence type="ECO:0000313" key="2">
    <source>
        <dbReference type="EMBL" id="PKI49655.1"/>
    </source>
</evidence>
<proteinExistence type="predicted"/>
<feature type="region of interest" description="Disordered" evidence="1">
    <location>
        <begin position="1"/>
        <end position="76"/>
    </location>
</feature>
<organism evidence="2 3">
    <name type="scientific">Punica granatum</name>
    <name type="common">Pomegranate</name>
    <dbReference type="NCBI Taxonomy" id="22663"/>
    <lineage>
        <taxon>Eukaryota</taxon>
        <taxon>Viridiplantae</taxon>
        <taxon>Streptophyta</taxon>
        <taxon>Embryophyta</taxon>
        <taxon>Tracheophyta</taxon>
        <taxon>Spermatophyta</taxon>
        <taxon>Magnoliopsida</taxon>
        <taxon>eudicotyledons</taxon>
        <taxon>Gunneridae</taxon>
        <taxon>Pentapetalae</taxon>
        <taxon>rosids</taxon>
        <taxon>malvids</taxon>
        <taxon>Myrtales</taxon>
        <taxon>Lythraceae</taxon>
        <taxon>Punica</taxon>
    </lineage>
</organism>
<feature type="compositionally biased region" description="Low complexity" evidence="1">
    <location>
        <begin position="1"/>
        <end position="20"/>
    </location>
</feature>
<reference evidence="2 3" key="1">
    <citation type="submission" date="2017-11" db="EMBL/GenBank/DDBJ databases">
        <title>De-novo sequencing of pomegranate (Punica granatum L.) genome.</title>
        <authorList>
            <person name="Akparov Z."/>
            <person name="Amiraslanov A."/>
            <person name="Hajiyeva S."/>
            <person name="Abbasov M."/>
            <person name="Kaur K."/>
            <person name="Hamwieh A."/>
            <person name="Solovyev V."/>
            <person name="Salamov A."/>
            <person name="Braich B."/>
            <person name="Kosarev P."/>
            <person name="Mahmoud A."/>
            <person name="Hajiyev E."/>
            <person name="Babayeva S."/>
            <person name="Izzatullayeva V."/>
            <person name="Mammadov A."/>
            <person name="Mammadov A."/>
            <person name="Sharifova S."/>
            <person name="Ojaghi J."/>
            <person name="Eynullazada K."/>
            <person name="Bayramov B."/>
            <person name="Abdulazimova A."/>
            <person name="Shahmuradov I."/>
        </authorList>
    </citation>
    <scope>NUCLEOTIDE SEQUENCE [LARGE SCALE GENOMIC DNA]</scope>
    <source>
        <strain evidence="3">cv. AG2017</strain>
        <tissue evidence="2">Leaf</tissue>
    </source>
</reference>
<name>A0A2I0J099_PUNGR</name>
<gene>
    <name evidence="2" type="ORF">CRG98_029900</name>
</gene>
<evidence type="ECO:0000256" key="1">
    <source>
        <dbReference type="SAM" id="MobiDB-lite"/>
    </source>
</evidence>
<sequence>EGNSISSPPGRRGNNGSSSSARVEQGKIDFDWEGWEEQQLAGQTRKEREGDGEGAGTSTSRSEVVARSDGRTVDRPPEVDFGIYRVIYGSFGRNAPSGREEKRLGFHFIWGINYQFHPSASGDASTGSLA</sequence>
<dbReference type="EMBL" id="PGOL01002217">
    <property type="protein sequence ID" value="PKI49655.1"/>
    <property type="molecule type" value="Genomic_DNA"/>
</dbReference>
<feature type="non-terminal residue" evidence="2">
    <location>
        <position position="1"/>
    </location>
</feature>